<protein>
    <recommendedName>
        <fullName evidence="3">DUF3575 domain-containing protein</fullName>
    </recommendedName>
</protein>
<dbReference type="OrthoDB" id="883248at2"/>
<evidence type="ECO:0000313" key="1">
    <source>
        <dbReference type="EMBL" id="PXY41883.1"/>
    </source>
</evidence>
<dbReference type="RefSeq" id="WP_110305537.1">
    <property type="nucleotide sequence ID" value="NZ_QJHK01000003.1"/>
</dbReference>
<accession>A0A2V4BVH9</accession>
<comment type="caution">
    <text evidence="1">The sequence shown here is derived from an EMBL/GenBank/DDBJ whole genome shotgun (WGS) entry which is preliminary data.</text>
</comment>
<evidence type="ECO:0008006" key="3">
    <source>
        <dbReference type="Google" id="ProtNLM"/>
    </source>
</evidence>
<organism evidence="1 2">
    <name type="scientific">Flavobacterium cheongpyeongense</name>
    <dbReference type="NCBI Taxonomy" id="2212651"/>
    <lineage>
        <taxon>Bacteria</taxon>
        <taxon>Pseudomonadati</taxon>
        <taxon>Bacteroidota</taxon>
        <taxon>Flavobacteriia</taxon>
        <taxon>Flavobacteriales</taxon>
        <taxon>Flavobacteriaceae</taxon>
        <taxon>Flavobacterium</taxon>
    </lineage>
</organism>
<dbReference type="AlphaFoldDB" id="A0A2V4BVH9"/>
<keyword evidence="2" id="KW-1185">Reference proteome</keyword>
<dbReference type="Proteomes" id="UP000247903">
    <property type="component" value="Unassembled WGS sequence"/>
</dbReference>
<sequence>MIKYICTTIILSFTSLNAQKTSNTLENNQFKVNIISPGLTYEKRLTESTTLSTDLNLSTGFAYDSNSGTKILATPYIRPQYRYYYNFEKRNSKSRNTKNNSANFIALSGSYYFKPINNSDYVSVYDGLTLGTVWGLQRTYKSGINISLITGTGYNFGTNERTASFVPVINFTLGWVIGK</sequence>
<dbReference type="EMBL" id="QJHK01000003">
    <property type="protein sequence ID" value="PXY41883.1"/>
    <property type="molecule type" value="Genomic_DNA"/>
</dbReference>
<evidence type="ECO:0000313" key="2">
    <source>
        <dbReference type="Proteomes" id="UP000247903"/>
    </source>
</evidence>
<reference evidence="1 2" key="1">
    <citation type="submission" date="2018-05" db="EMBL/GenBank/DDBJ databases">
        <title>Flavobacterium sp. strain IMCC34759, incomplete genome.</title>
        <authorList>
            <person name="Joung Y."/>
            <person name="Cho J."/>
        </authorList>
    </citation>
    <scope>NUCLEOTIDE SEQUENCE [LARGE SCALE GENOMIC DNA]</scope>
    <source>
        <strain evidence="1 2">IMCC34759</strain>
    </source>
</reference>
<proteinExistence type="predicted"/>
<name>A0A2V4BVH9_9FLAO</name>
<gene>
    <name evidence="1" type="ORF">DMB65_04785</name>
</gene>